<name>A0AAE5YIZ0_9BBAC</name>
<organism evidence="1 2">
    <name type="scientific">Hyphantria cunea granulovirus</name>
    <dbReference type="NCBI Taxonomy" id="307448"/>
    <lineage>
        <taxon>Viruses</taxon>
        <taxon>Viruses incertae sedis</taxon>
        <taxon>Naldaviricetes</taxon>
        <taxon>Lefavirales</taxon>
        <taxon>Baculoviridae</taxon>
        <taxon>Betabaculovirus</taxon>
        <taxon>Betabaculovirus hycuneae</taxon>
    </lineage>
</organism>
<evidence type="ECO:0000313" key="1">
    <source>
        <dbReference type="EMBL" id="QBQ01658.1"/>
    </source>
</evidence>
<protein>
    <submittedName>
        <fullName evidence="1">AgseGVORF109-like protein</fullName>
    </submittedName>
</protein>
<sequence length="247" mass="29180">MPIFNKFVFGHRFLVINDHKQNYYSINDVARYMQWSSETVNNKYNLLQEDEWICWDELNVLINRLTLDSEANRRFGYDDYDGDLYFVTSNGLQKLMVDGADDTITILMSDICFFDDVVLLKKPVQTFVVAVHLDGTIWTDVGSVSSNYNLYDVRPWKQLCKLKTSHPYNDRIWLSFNKTCEHLNDPTLRQELHMIDCYARIINTINLNLIEELLENCLQLTGKEQVTMLKKVHLTVSRVKNYCYYKK</sequence>
<dbReference type="Proteomes" id="UP000831479">
    <property type="component" value="Segment"/>
</dbReference>
<keyword evidence="2" id="KW-1185">Reference proteome</keyword>
<dbReference type="EMBL" id="MH923363">
    <property type="protein sequence ID" value="QBQ01658.1"/>
    <property type="molecule type" value="Genomic_DNA"/>
</dbReference>
<evidence type="ECO:0000313" key="2">
    <source>
        <dbReference type="Proteomes" id="UP000831479"/>
    </source>
</evidence>
<gene>
    <name evidence="1" type="ORF">HycuGV_00105</name>
</gene>
<proteinExistence type="predicted"/>
<accession>A0AAE5YIZ0</accession>
<reference evidence="1" key="1">
    <citation type="journal article" date="2019" name="Genomics">
        <title>Genome sequence analysis and organization of the Hyphantria cunea granulovirus (HycuGV-Hc1) from Turkey.</title>
        <authorList>
            <person name="Gencer D."/>
            <person name="Bayramoglu Z."/>
            <person name="Nalcacioglu R."/>
            <person name="Demirbag Z."/>
            <person name="Demir I."/>
        </authorList>
    </citation>
    <scope>NUCLEOTIDE SEQUENCE</scope>
    <source>
        <strain evidence="1">Hc1</strain>
    </source>
</reference>